<accession>A0A8N4IJC7</accession>
<gene>
    <name evidence="2" type="primary">LOC114914839</name>
</gene>
<dbReference type="Proteomes" id="UP000504607">
    <property type="component" value="Chromosome 15"/>
</dbReference>
<evidence type="ECO:0000313" key="1">
    <source>
        <dbReference type="Proteomes" id="UP000504607"/>
    </source>
</evidence>
<dbReference type="AlphaFoldDB" id="A0A8N4IJC7"/>
<dbReference type="RefSeq" id="XP_029124408.1">
    <property type="nucleotide sequence ID" value="XM_029268575.1"/>
</dbReference>
<proteinExistence type="predicted"/>
<name>A0A8N4IJC7_ELAGV</name>
<reference evidence="2" key="1">
    <citation type="submission" date="2025-08" db="UniProtKB">
        <authorList>
            <consortium name="RefSeq"/>
        </authorList>
    </citation>
    <scope>IDENTIFICATION</scope>
</reference>
<evidence type="ECO:0000313" key="2">
    <source>
        <dbReference type="RefSeq" id="XP_029124408.1"/>
    </source>
</evidence>
<keyword evidence="1" id="KW-1185">Reference proteome</keyword>
<sequence length="107" mass="12048">MELQVQTSCFTICMVLAKLQDGLLEHADGNGHWVLTICTALSLINGGKLVNLRESSGSICRRLLRRSYHQKSILSAEQTPNMINSSWPMRMSEVCREIILAKKELCK</sequence>
<protein>
    <submittedName>
        <fullName evidence="2">Uncharacterized protein LOC114914839</fullName>
    </submittedName>
</protein>
<organism evidence="1 2">
    <name type="scientific">Elaeis guineensis var. tenera</name>
    <name type="common">Oil palm</name>
    <dbReference type="NCBI Taxonomy" id="51953"/>
    <lineage>
        <taxon>Eukaryota</taxon>
        <taxon>Viridiplantae</taxon>
        <taxon>Streptophyta</taxon>
        <taxon>Embryophyta</taxon>
        <taxon>Tracheophyta</taxon>
        <taxon>Spermatophyta</taxon>
        <taxon>Magnoliopsida</taxon>
        <taxon>Liliopsida</taxon>
        <taxon>Arecaceae</taxon>
        <taxon>Arecoideae</taxon>
        <taxon>Cocoseae</taxon>
        <taxon>Elaeidinae</taxon>
        <taxon>Elaeis</taxon>
    </lineage>
</organism>